<comment type="caution">
    <text evidence="1">The sequence shown here is derived from an EMBL/GenBank/DDBJ whole genome shotgun (WGS) entry which is preliminary data.</text>
</comment>
<keyword evidence="2" id="KW-1185">Reference proteome</keyword>
<dbReference type="EMBL" id="JARK01001516">
    <property type="protein sequence ID" value="EYB93595.1"/>
    <property type="molecule type" value="Genomic_DNA"/>
</dbReference>
<evidence type="ECO:0000313" key="1">
    <source>
        <dbReference type="EMBL" id="EYB93595.1"/>
    </source>
</evidence>
<reference evidence="2" key="1">
    <citation type="journal article" date="2015" name="Nat. Genet.">
        <title>The genome and transcriptome of the zoonotic hookworm Ancylostoma ceylanicum identify infection-specific gene families.</title>
        <authorList>
            <person name="Schwarz E.M."/>
            <person name="Hu Y."/>
            <person name="Antoshechkin I."/>
            <person name="Miller M.M."/>
            <person name="Sternberg P.W."/>
            <person name="Aroian R.V."/>
        </authorList>
    </citation>
    <scope>NUCLEOTIDE SEQUENCE</scope>
    <source>
        <strain evidence="2">HY135</strain>
    </source>
</reference>
<organism evidence="1 2">
    <name type="scientific">Ancylostoma ceylanicum</name>
    <dbReference type="NCBI Taxonomy" id="53326"/>
    <lineage>
        <taxon>Eukaryota</taxon>
        <taxon>Metazoa</taxon>
        <taxon>Ecdysozoa</taxon>
        <taxon>Nematoda</taxon>
        <taxon>Chromadorea</taxon>
        <taxon>Rhabditida</taxon>
        <taxon>Rhabditina</taxon>
        <taxon>Rhabditomorpha</taxon>
        <taxon>Strongyloidea</taxon>
        <taxon>Ancylostomatidae</taxon>
        <taxon>Ancylostomatinae</taxon>
        <taxon>Ancylostoma</taxon>
    </lineage>
</organism>
<protein>
    <submittedName>
        <fullName evidence="1">Uncharacterized protein</fullName>
    </submittedName>
</protein>
<dbReference type="Proteomes" id="UP000024635">
    <property type="component" value="Unassembled WGS sequence"/>
</dbReference>
<dbReference type="AlphaFoldDB" id="A0A016SSU4"/>
<proteinExistence type="predicted"/>
<accession>A0A016SSU4</accession>
<gene>
    <name evidence="1" type="primary">Acey_s0180.g779</name>
    <name evidence="1" type="ORF">Y032_0180g779</name>
</gene>
<name>A0A016SSU4_9BILA</name>
<evidence type="ECO:0000313" key="2">
    <source>
        <dbReference type="Proteomes" id="UP000024635"/>
    </source>
</evidence>
<sequence>MRVRLHDGGLVASLTQLRRTYLVADGFASCRQGLGPRPVSKKGRMQVVNKLWVEQVSNAIRQLVLGFIA</sequence>